<dbReference type="Proteomes" id="UP000364097">
    <property type="component" value="Unassembled WGS sequence"/>
</dbReference>
<evidence type="ECO:0000313" key="3">
    <source>
        <dbReference type="EMBL" id="MPB99964.1"/>
    </source>
</evidence>
<dbReference type="EMBL" id="AACKMW020000063">
    <property type="protein sequence ID" value="MPB99964.1"/>
    <property type="molecule type" value="Genomic_DNA"/>
</dbReference>
<protein>
    <submittedName>
        <fullName evidence="3">Conjugative transfer system pilus assembly protein TraW</fullName>
    </submittedName>
</protein>
<evidence type="ECO:0000313" key="4">
    <source>
        <dbReference type="Proteomes" id="UP000364097"/>
    </source>
</evidence>
<keyword evidence="4" id="KW-1185">Reference proteome</keyword>
<dbReference type="RefSeq" id="WP_043019614.1">
    <property type="nucleotide sequence ID" value="NZ_AACKMW020000063.1"/>
</dbReference>
<organism evidence="3 4">
    <name type="scientific">Campylobacter subantarcticus</name>
    <dbReference type="NCBI Taxonomy" id="497724"/>
    <lineage>
        <taxon>Bacteria</taxon>
        <taxon>Pseudomonadati</taxon>
        <taxon>Campylobacterota</taxon>
        <taxon>Epsilonproteobacteria</taxon>
        <taxon>Campylobacterales</taxon>
        <taxon>Campylobacteraceae</taxon>
        <taxon>Campylobacter</taxon>
    </lineage>
</organism>
<evidence type="ECO:0000256" key="2">
    <source>
        <dbReference type="SAM" id="SignalP"/>
    </source>
</evidence>
<feature type="chain" id="PRO_5046167443" evidence="2">
    <location>
        <begin position="18"/>
        <end position="214"/>
    </location>
</feature>
<keyword evidence="2" id="KW-0732">Signal</keyword>
<feature type="coiled-coil region" evidence="1">
    <location>
        <begin position="39"/>
        <end position="66"/>
    </location>
</feature>
<comment type="caution">
    <text evidence="3">The sequence shown here is derived from an EMBL/GenBank/DDBJ whole genome shotgun (WGS) entry which is preliminary data.</text>
</comment>
<gene>
    <name evidence="3" type="ORF">A0Z09_007970</name>
</gene>
<feature type="signal peptide" evidence="2">
    <location>
        <begin position="1"/>
        <end position="17"/>
    </location>
</feature>
<keyword evidence="1" id="KW-0175">Coiled coil</keyword>
<reference evidence="3" key="1">
    <citation type="submission" date="2019-08" db="EMBL/GenBank/DDBJ databases">
        <title>Rapid identification of Enteric Bacteria from Whole Genome Sequences (WGS) using Average Nucleotide Identity (ANI).</title>
        <authorList>
            <person name="Lane C."/>
        </authorList>
    </citation>
    <scope>NUCLEOTIDE SEQUENCE [LARGE SCALE GENOMIC DNA]</scope>
    <source>
        <strain evidence="3">2010D-8461</strain>
    </source>
</reference>
<sequence>MKKILFGSLLCYCSMLASNELFLGQTKDFAEKDMLILFKEHLVNNKDEIQKRANLAREQMKEKAKNYKPKGLIPLKAALEDRTFYPDLTYTLKEDIKDQNGKIIYAKGLKFNPAQYVKISYAMVVIDGTNPREIEWYKNSDFDSIAYRLLLSDGNYYELMQDIKKPVFYLVPQIREALKIEKTPSIIKQVGQKIQVQEICLPCLNENNLTKGYQ</sequence>
<accession>A0ABW9N6U4</accession>
<evidence type="ECO:0000256" key="1">
    <source>
        <dbReference type="SAM" id="Coils"/>
    </source>
</evidence>
<proteinExistence type="predicted"/>
<name>A0ABW9N6U4_9BACT</name>